<dbReference type="PANTHER" id="PTHR30329:SF21">
    <property type="entry name" value="LIPOPROTEIN YIAD-RELATED"/>
    <property type="match status" value="1"/>
</dbReference>
<dbReference type="InterPro" id="IPR036737">
    <property type="entry name" value="OmpA-like_sf"/>
</dbReference>
<dbReference type="InterPro" id="IPR006665">
    <property type="entry name" value="OmpA-like"/>
</dbReference>
<dbReference type="InterPro" id="IPR050330">
    <property type="entry name" value="Bact_OuterMem_StrucFunc"/>
</dbReference>
<feature type="chain" id="PRO_5008386512" description="Peptidoglycan-associated lipoprotein" evidence="10">
    <location>
        <begin position="20"/>
        <end position="176"/>
    </location>
</feature>
<feature type="domain" description="OmpA-like" evidence="11">
    <location>
        <begin position="60"/>
        <end position="176"/>
    </location>
</feature>
<evidence type="ECO:0000256" key="3">
    <source>
        <dbReference type="ARBA" id="ARBA00023136"/>
    </source>
</evidence>
<keyword evidence="3 8" id="KW-0472">Membrane</keyword>
<name>A0A1A9EXC8_9GAMM</name>
<sequence>MRALNVTKVAALALTFAWVAGCSSTSTQTDSADMGGSMGSDSGAMTSGSAGMGGLSGSDLPAEVANLQTVFYFDFDQSTVKGESFADLEAHARYLSSNPQAGVRLEGHADERGTREYNIALGERRGNAVARFLMVNGANAGQVEVISYGEEKPAVMGHGSDSWAQNRRVELKYAGR</sequence>
<protein>
    <recommendedName>
        <fullName evidence="8">Peptidoglycan-associated lipoprotein</fullName>
        <shortName evidence="8">PAL</shortName>
    </recommendedName>
</protein>
<evidence type="ECO:0000256" key="5">
    <source>
        <dbReference type="ARBA" id="ARBA00023237"/>
    </source>
</evidence>
<reference evidence="13" key="1">
    <citation type="submission" date="2016-05" db="EMBL/GenBank/DDBJ databases">
        <authorList>
            <person name="Baek K."/>
            <person name="Yang S.-J."/>
        </authorList>
    </citation>
    <scope>NUCLEOTIDE SEQUENCE [LARGE SCALE GENOMIC DNA]</scope>
    <source>
        <strain evidence="13">ST58-10</strain>
    </source>
</reference>
<dbReference type="GO" id="GO:0051301">
    <property type="term" value="P:cell division"/>
    <property type="evidence" value="ECO:0007669"/>
    <property type="project" value="UniProtKB-UniRule"/>
</dbReference>
<evidence type="ECO:0000256" key="9">
    <source>
        <dbReference type="SAM" id="MobiDB-lite"/>
    </source>
</evidence>
<comment type="similarity">
    <text evidence="8">Belongs to the Pal lipoprotein family.</text>
</comment>
<keyword evidence="5 8" id="KW-0998">Cell outer membrane</keyword>
<keyword evidence="13" id="KW-1185">Reference proteome</keyword>
<keyword evidence="1 8" id="KW-0132">Cell division</keyword>
<evidence type="ECO:0000259" key="11">
    <source>
        <dbReference type="PROSITE" id="PS51123"/>
    </source>
</evidence>
<keyword evidence="7 8" id="KW-0131">Cell cycle</keyword>
<dbReference type="PRINTS" id="PR01021">
    <property type="entry name" value="OMPADOMAIN"/>
</dbReference>
<dbReference type="PROSITE" id="PS51257">
    <property type="entry name" value="PROKAR_LIPOPROTEIN"/>
    <property type="match status" value="1"/>
</dbReference>
<dbReference type="InterPro" id="IPR006664">
    <property type="entry name" value="OMP_bac"/>
</dbReference>
<dbReference type="PROSITE" id="PS51123">
    <property type="entry name" value="OMPA_2"/>
    <property type="match status" value="1"/>
</dbReference>
<keyword evidence="6 8" id="KW-0449">Lipoprotein</keyword>
<dbReference type="STRING" id="1821621.A8C75_07790"/>
<evidence type="ECO:0000256" key="7">
    <source>
        <dbReference type="ARBA" id="ARBA00023306"/>
    </source>
</evidence>
<dbReference type="AlphaFoldDB" id="A0A1A9EXC8"/>
<evidence type="ECO:0000256" key="2">
    <source>
        <dbReference type="ARBA" id="ARBA00022729"/>
    </source>
</evidence>
<dbReference type="Pfam" id="PF00691">
    <property type="entry name" value="OmpA"/>
    <property type="match status" value="1"/>
</dbReference>
<dbReference type="InterPro" id="IPR039001">
    <property type="entry name" value="Pal"/>
</dbReference>
<keyword evidence="4 8" id="KW-0564">Palmitate</keyword>
<dbReference type="OrthoDB" id="9809164at2"/>
<dbReference type="HAMAP" id="MF_02204">
    <property type="entry name" value="Pal"/>
    <property type="match status" value="1"/>
</dbReference>
<dbReference type="CDD" id="cd07185">
    <property type="entry name" value="OmpA_C-like"/>
    <property type="match status" value="1"/>
</dbReference>
<feature type="compositionally biased region" description="Low complexity" evidence="9">
    <location>
        <begin position="29"/>
        <end position="49"/>
    </location>
</feature>
<dbReference type="NCBIfam" id="TIGR02802">
    <property type="entry name" value="Pal_lipo"/>
    <property type="match status" value="1"/>
</dbReference>
<dbReference type="Proteomes" id="UP000078070">
    <property type="component" value="Chromosome"/>
</dbReference>
<proteinExistence type="inferred from homology"/>
<evidence type="ECO:0000256" key="1">
    <source>
        <dbReference type="ARBA" id="ARBA00022618"/>
    </source>
</evidence>
<comment type="subcellular location">
    <subcellularLocation>
        <location evidence="8">Cell outer membrane</location>
        <topology evidence="8">Lipid-anchor</topology>
    </subcellularLocation>
</comment>
<evidence type="ECO:0000256" key="10">
    <source>
        <dbReference type="SAM" id="SignalP"/>
    </source>
</evidence>
<keyword evidence="2 8" id="KW-0732">Signal</keyword>
<reference evidence="12 13" key="2">
    <citation type="journal article" date="2018" name="Int. J. Syst. Evol. Microbiol.">
        <title>Marinobacterium aestuarii sp. nov., a benzene-degrading marine bacterium isolated from estuary sediment.</title>
        <authorList>
            <person name="Bae S.S."/>
            <person name="Jung J."/>
            <person name="Chung D."/>
            <person name="Baek K."/>
        </authorList>
    </citation>
    <scope>NUCLEOTIDE SEQUENCE [LARGE SCALE GENOMIC DNA]</scope>
    <source>
        <strain evidence="12 13">ST58-10</strain>
    </source>
</reference>
<accession>A0A1A9EXC8</accession>
<organism evidence="12 13">
    <name type="scientific">Marinobacterium aestuarii</name>
    <dbReference type="NCBI Taxonomy" id="1821621"/>
    <lineage>
        <taxon>Bacteria</taxon>
        <taxon>Pseudomonadati</taxon>
        <taxon>Pseudomonadota</taxon>
        <taxon>Gammaproteobacteria</taxon>
        <taxon>Oceanospirillales</taxon>
        <taxon>Oceanospirillaceae</taxon>
        <taxon>Marinobacterium</taxon>
    </lineage>
</organism>
<evidence type="ECO:0000313" key="13">
    <source>
        <dbReference type="Proteomes" id="UP000078070"/>
    </source>
</evidence>
<evidence type="ECO:0000313" key="12">
    <source>
        <dbReference type="EMBL" id="ANG62400.1"/>
    </source>
</evidence>
<dbReference type="SUPFAM" id="SSF103088">
    <property type="entry name" value="OmpA-like"/>
    <property type="match status" value="1"/>
</dbReference>
<evidence type="ECO:0000256" key="8">
    <source>
        <dbReference type="HAMAP-Rule" id="MF_02204"/>
    </source>
</evidence>
<feature type="signal peptide" evidence="10">
    <location>
        <begin position="1"/>
        <end position="19"/>
    </location>
</feature>
<gene>
    <name evidence="8" type="primary">pal</name>
    <name evidence="12" type="ORF">A8C75_07790</name>
</gene>
<dbReference type="GO" id="GO:0009279">
    <property type="term" value="C:cell outer membrane"/>
    <property type="evidence" value="ECO:0007669"/>
    <property type="project" value="UniProtKB-SubCell"/>
</dbReference>
<comment type="subunit">
    <text evidence="8">The Tol-Pal system is composed of five core proteins: the inner membrane proteins TolA, TolQ and TolR, the periplasmic protein TolB and the outer membrane protein Pal. They form a network linking the inner and outer membranes and the peptidoglycan layer.</text>
</comment>
<dbReference type="PANTHER" id="PTHR30329">
    <property type="entry name" value="STATOR ELEMENT OF FLAGELLAR MOTOR COMPLEX"/>
    <property type="match status" value="1"/>
</dbReference>
<feature type="region of interest" description="Disordered" evidence="9">
    <location>
        <begin position="25"/>
        <end position="50"/>
    </location>
</feature>
<evidence type="ECO:0000256" key="6">
    <source>
        <dbReference type="ARBA" id="ARBA00023288"/>
    </source>
</evidence>
<dbReference type="InterPro" id="IPR014169">
    <property type="entry name" value="Pal_lipo_C"/>
</dbReference>
<dbReference type="KEGG" id="mars:A8C75_07790"/>
<dbReference type="EMBL" id="CP015839">
    <property type="protein sequence ID" value="ANG62400.1"/>
    <property type="molecule type" value="Genomic_DNA"/>
</dbReference>
<dbReference type="Gene3D" id="3.30.1330.60">
    <property type="entry name" value="OmpA-like domain"/>
    <property type="match status" value="1"/>
</dbReference>
<evidence type="ECO:0000256" key="4">
    <source>
        <dbReference type="ARBA" id="ARBA00023139"/>
    </source>
</evidence>
<comment type="function">
    <text evidence="8">Part of the Tol-Pal system, which plays a role in outer membrane invagination during cell division and is important for maintaining outer membrane integrity.</text>
</comment>